<name>A0A081KAL9_9GAMM</name>
<organism evidence="2 3">
    <name type="scientific">Endozoicomonas elysicola</name>
    <dbReference type="NCBI Taxonomy" id="305900"/>
    <lineage>
        <taxon>Bacteria</taxon>
        <taxon>Pseudomonadati</taxon>
        <taxon>Pseudomonadota</taxon>
        <taxon>Gammaproteobacteria</taxon>
        <taxon>Oceanospirillales</taxon>
        <taxon>Endozoicomonadaceae</taxon>
        <taxon>Endozoicomonas</taxon>
    </lineage>
</organism>
<dbReference type="RefSeq" id="WP_020582759.1">
    <property type="nucleotide sequence ID" value="NZ_JOJP01000001.1"/>
</dbReference>
<gene>
    <name evidence="2" type="ORF">GV64_10985</name>
</gene>
<feature type="transmembrane region" description="Helical" evidence="1">
    <location>
        <begin position="39"/>
        <end position="61"/>
    </location>
</feature>
<comment type="caution">
    <text evidence="2">The sequence shown here is derived from an EMBL/GenBank/DDBJ whole genome shotgun (WGS) entry which is preliminary data.</text>
</comment>
<reference evidence="2 3" key="1">
    <citation type="submission" date="2014-06" db="EMBL/GenBank/DDBJ databases">
        <title>Whole Genome Sequences of Three Symbiotic Endozoicomonas Bacteria.</title>
        <authorList>
            <person name="Neave M.J."/>
            <person name="Apprill A."/>
            <person name="Voolstra C.R."/>
        </authorList>
    </citation>
    <scope>NUCLEOTIDE SEQUENCE [LARGE SCALE GENOMIC DNA]</scope>
    <source>
        <strain evidence="2 3">DSM 22380</strain>
    </source>
</reference>
<proteinExistence type="predicted"/>
<sequence length="95" mass="9861">MEIEFLANTTALILSFVGVTILGCASFQMGNSVGKGLQIITAGIFLSVFCHAAFELMALLGMIDEELLFPVMGGLLSIGSLGFAVGGLMILNSSD</sequence>
<accession>A0A081KAL9</accession>
<keyword evidence="1" id="KW-1133">Transmembrane helix</keyword>
<feature type="transmembrane region" description="Helical" evidence="1">
    <location>
        <begin position="67"/>
        <end position="91"/>
    </location>
</feature>
<evidence type="ECO:0000256" key="1">
    <source>
        <dbReference type="SAM" id="Phobius"/>
    </source>
</evidence>
<evidence type="ECO:0000313" key="3">
    <source>
        <dbReference type="Proteomes" id="UP000027997"/>
    </source>
</evidence>
<dbReference type="AlphaFoldDB" id="A0A081KAL9"/>
<evidence type="ECO:0000313" key="2">
    <source>
        <dbReference type="EMBL" id="KEI71195.1"/>
    </source>
</evidence>
<protein>
    <submittedName>
        <fullName evidence="2">Uncharacterized protein</fullName>
    </submittedName>
</protein>
<dbReference type="Proteomes" id="UP000027997">
    <property type="component" value="Unassembled WGS sequence"/>
</dbReference>
<keyword evidence="1" id="KW-0812">Transmembrane</keyword>
<dbReference type="EMBL" id="JOJP01000001">
    <property type="protein sequence ID" value="KEI71195.1"/>
    <property type="molecule type" value="Genomic_DNA"/>
</dbReference>
<feature type="transmembrane region" description="Helical" evidence="1">
    <location>
        <begin position="6"/>
        <end position="27"/>
    </location>
</feature>
<keyword evidence="3" id="KW-1185">Reference proteome</keyword>
<keyword evidence="1" id="KW-0472">Membrane</keyword>